<reference evidence="1" key="1">
    <citation type="submission" date="2020-08" db="EMBL/GenBank/DDBJ databases">
        <title>Genome public.</title>
        <authorList>
            <person name="Liu C."/>
            <person name="Sun Q."/>
        </authorList>
    </citation>
    <scope>NUCLEOTIDE SEQUENCE</scope>
    <source>
        <strain evidence="1">NSJ-15</strain>
    </source>
</reference>
<evidence type="ECO:0000313" key="2">
    <source>
        <dbReference type="Proteomes" id="UP000632659"/>
    </source>
</evidence>
<keyword evidence="2" id="KW-1185">Reference proteome</keyword>
<evidence type="ECO:0000313" key="1">
    <source>
        <dbReference type="EMBL" id="MBC8610568.1"/>
    </source>
</evidence>
<name>A0A8J6PBV9_9FIRM</name>
<dbReference type="AlphaFoldDB" id="A0A8J6PBV9"/>
<dbReference type="Proteomes" id="UP000632659">
    <property type="component" value="Unassembled WGS sequence"/>
</dbReference>
<organism evidence="1 2">
    <name type="scientific">Massiliimalia timonensis</name>
    <dbReference type="NCBI Taxonomy" id="1987501"/>
    <lineage>
        <taxon>Bacteria</taxon>
        <taxon>Bacillati</taxon>
        <taxon>Bacillota</taxon>
        <taxon>Clostridia</taxon>
        <taxon>Eubacteriales</taxon>
        <taxon>Oscillospiraceae</taxon>
        <taxon>Massiliimalia</taxon>
    </lineage>
</organism>
<comment type="caution">
    <text evidence="1">The sequence shown here is derived from an EMBL/GenBank/DDBJ whole genome shotgun (WGS) entry which is preliminary data.</text>
</comment>
<sequence length="48" mass="5379">MLRVFSRTGACYHLGERVKSTTGKPPLSGFRVICLMKAGQINRVEPWS</sequence>
<dbReference type="RefSeq" id="WP_178085775.1">
    <property type="nucleotide sequence ID" value="NZ_JACRTL010000002.1"/>
</dbReference>
<accession>A0A8J6PBV9</accession>
<protein>
    <submittedName>
        <fullName evidence="1">Uncharacterized protein</fullName>
    </submittedName>
</protein>
<dbReference type="EMBL" id="JACRTL010000002">
    <property type="protein sequence ID" value="MBC8610568.1"/>
    <property type="molecule type" value="Genomic_DNA"/>
</dbReference>
<proteinExistence type="predicted"/>
<gene>
    <name evidence="1" type="ORF">H8702_05455</name>
</gene>